<evidence type="ECO:0000259" key="2">
    <source>
        <dbReference type="PROSITE" id="PS50826"/>
    </source>
</evidence>
<accession>A0A1J4L4T0</accession>
<dbReference type="EMBL" id="MLAK01000057">
    <property type="protein sequence ID" value="OHT16942.1"/>
    <property type="molecule type" value="Genomic_DNA"/>
</dbReference>
<dbReference type="VEuPathDB" id="TrichDB:TRFO_12831"/>
<feature type="compositionally biased region" description="Basic and acidic residues" evidence="1">
    <location>
        <begin position="287"/>
        <end position="319"/>
    </location>
</feature>
<dbReference type="GeneID" id="94831580"/>
<name>A0A1J4L4T0_9EUKA</name>
<feature type="compositionally biased region" description="Polar residues" evidence="1">
    <location>
        <begin position="244"/>
        <end position="257"/>
    </location>
</feature>
<keyword evidence="4" id="KW-1185">Reference proteome</keyword>
<dbReference type="PROSITE" id="PS50826">
    <property type="entry name" value="RUN"/>
    <property type="match status" value="1"/>
</dbReference>
<dbReference type="InterPro" id="IPR037213">
    <property type="entry name" value="Run_dom_sf"/>
</dbReference>
<dbReference type="Pfam" id="PF02759">
    <property type="entry name" value="RUN"/>
    <property type="match status" value="1"/>
</dbReference>
<proteinExistence type="predicted"/>
<dbReference type="SUPFAM" id="SSF140741">
    <property type="entry name" value="RUN domain-like"/>
    <property type="match status" value="1"/>
</dbReference>
<reference evidence="3" key="1">
    <citation type="submission" date="2016-10" db="EMBL/GenBank/DDBJ databases">
        <authorList>
            <person name="Benchimol M."/>
            <person name="Almeida L.G."/>
            <person name="Vasconcelos A.T."/>
            <person name="Perreira-Neves A."/>
            <person name="Rosa I.A."/>
            <person name="Tasca T."/>
            <person name="Bogo M.R."/>
            <person name="de Souza W."/>
        </authorList>
    </citation>
    <scope>NUCLEOTIDE SEQUENCE [LARGE SCALE GENOMIC DNA]</scope>
    <source>
        <strain evidence="3">K</strain>
    </source>
</reference>
<feature type="region of interest" description="Disordered" evidence="1">
    <location>
        <begin position="244"/>
        <end position="346"/>
    </location>
</feature>
<feature type="compositionally biased region" description="Polar residues" evidence="1">
    <location>
        <begin position="481"/>
        <end position="496"/>
    </location>
</feature>
<feature type="compositionally biased region" description="Polar residues" evidence="1">
    <location>
        <begin position="320"/>
        <end position="332"/>
    </location>
</feature>
<dbReference type="Gene3D" id="1.20.58.900">
    <property type="match status" value="1"/>
</dbReference>
<gene>
    <name evidence="3" type="ORF">TRFO_12831</name>
</gene>
<dbReference type="OrthoDB" id="10688567at2759"/>
<organism evidence="3 4">
    <name type="scientific">Tritrichomonas foetus</name>
    <dbReference type="NCBI Taxonomy" id="1144522"/>
    <lineage>
        <taxon>Eukaryota</taxon>
        <taxon>Metamonada</taxon>
        <taxon>Parabasalia</taxon>
        <taxon>Tritrichomonadida</taxon>
        <taxon>Tritrichomonadidae</taxon>
        <taxon>Tritrichomonas</taxon>
    </lineage>
</organism>
<dbReference type="Proteomes" id="UP000179807">
    <property type="component" value="Unassembled WGS sequence"/>
</dbReference>
<evidence type="ECO:0000313" key="3">
    <source>
        <dbReference type="EMBL" id="OHT16942.1"/>
    </source>
</evidence>
<evidence type="ECO:0000313" key="4">
    <source>
        <dbReference type="Proteomes" id="UP000179807"/>
    </source>
</evidence>
<sequence length="986" mass="112262">MNLDPVFQLLNFTKVFPKVLIKLHNTNVFQSMNSVFHGPFISFSLIDQPDFFLFCHNYTPIETTIKSRPAVKLQMIAKPEIEHFISFTSKETAEDFIVAFFTVNAKIEQFITDGRIQGFSSREENNIYGVELNIDEEKLMRFELELFPTELHVKIRGEAHKAKIISQKKKFKDIVMKFSQDFRINPLFESPKVVDELAICTNCFEVADKTQKFLVVFRTPQSMLNFALAAYLTNLRLLTSSGNAPSSMFGPRTSSQPIKPAMQTPAQPQKSNSTHANQTNSTQNQPKEAEKNTQKPEIRQETKEIVQKNSQNEDKEQRSGKSNSSDVKNSETPIKEKKRPKKIDVNEKVEIPAIAPITPTQSIRENSSGSFCPPSRIKAVSSDARIQIDDVLIMPKNSALMEFTKSSKKNDDFMLEVDSILERERRETIKQVREIRNLRERRSTVKKRASFLNKDGQQQAKPNHPGVKFNALPALPRNNKRNNPSQLSSDIQNSPKSEIVAKQRKRKPTFKLSVASIDVGEIKPIDNIVVQIKECDDDSINKNAALNAKKSYTFLPNGPSTKPIAAPKLERVVNVLKDIRKPEKPTIPDFSLYIDDLKKPPPQLASKSIEAVLDKAISSLAEFDNDFSFKSSTNDNFMTENSIIIQNTLSHFEELKIDDFSCFGAAELEARSIIETPQPPNSHFLHQLSIVIEQLNSQELTDVYLDSNVGLDLAQLFASLWLNGLKGESLIPAFTEFLMFVPNLSKTVDRASKETDKLCQASIISAFLLNTTWIVPVLREIKRRDRWITKYYYESALINSENDLDLILSLLVPIMNHVKFRISVRSSILSTASIEFMTRYILTPAYGYLEVQPYLNNAEMLTAISNQFGYGLKNYAKIKIGQGTPQISFIMDVVSNWRGKKDEDFELFSKTSQFIFGQFTIGQKNTQLNDFIKFAMEKNMLAKWLIYLLHSRSVAEKYYEEESLFRDSGRAYHVIAAIIKFSKVSN</sequence>
<feature type="domain" description="RUN" evidence="2">
    <location>
        <begin position="851"/>
        <end position="986"/>
    </location>
</feature>
<dbReference type="AlphaFoldDB" id="A0A1J4L4T0"/>
<comment type="caution">
    <text evidence="3">The sequence shown here is derived from an EMBL/GenBank/DDBJ whole genome shotgun (WGS) entry which is preliminary data.</text>
</comment>
<feature type="compositionally biased region" description="Polar residues" evidence="1">
    <location>
        <begin position="264"/>
        <end position="286"/>
    </location>
</feature>
<protein>
    <recommendedName>
        <fullName evidence="2">RUN domain-containing protein</fullName>
    </recommendedName>
</protein>
<evidence type="ECO:0000256" key="1">
    <source>
        <dbReference type="SAM" id="MobiDB-lite"/>
    </source>
</evidence>
<dbReference type="InterPro" id="IPR004012">
    <property type="entry name" value="Run_dom"/>
</dbReference>
<feature type="region of interest" description="Disordered" evidence="1">
    <location>
        <begin position="446"/>
        <end position="505"/>
    </location>
</feature>
<dbReference type="RefSeq" id="XP_068370078.1">
    <property type="nucleotide sequence ID" value="XM_068496876.1"/>
</dbReference>